<proteinExistence type="predicted"/>
<dbReference type="Proteomes" id="UP000186777">
    <property type="component" value="Unassembled WGS sequence"/>
</dbReference>
<comment type="caution">
    <text evidence="1">The sequence shown here is derived from an EMBL/GenBank/DDBJ whole genome shotgun (WGS) entry which is preliminary data.</text>
</comment>
<accession>A0A1Q6R1H6</accession>
<dbReference type="RefSeq" id="WP_303680509.1">
    <property type="nucleotide sequence ID" value="NZ_MNTG01000047.1"/>
</dbReference>
<dbReference type="EMBL" id="MNTG01000047">
    <property type="protein sequence ID" value="OLA36232.1"/>
    <property type="molecule type" value="Genomic_DNA"/>
</dbReference>
<dbReference type="STRING" id="626940.BHW43_10585"/>
<evidence type="ECO:0000313" key="2">
    <source>
        <dbReference type="Proteomes" id="UP000186777"/>
    </source>
</evidence>
<organism evidence="1 2">
    <name type="scientific">Phascolarctobacterium succinatutens</name>
    <dbReference type="NCBI Taxonomy" id="626940"/>
    <lineage>
        <taxon>Bacteria</taxon>
        <taxon>Bacillati</taxon>
        <taxon>Bacillota</taxon>
        <taxon>Negativicutes</taxon>
        <taxon>Acidaminococcales</taxon>
        <taxon>Acidaminococcaceae</taxon>
        <taxon>Phascolarctobacterium</taxon>
    </lineage>
</organism>
<sequence length="416" mass="48873">MAYSELFKNYSDIRNFMRRFYVYGFEKRQDFTAKSSRSYDDNRRRLDSWLEDYMSFKSEADGRAYRISFDSSSISHNPLYKSWKAKSFTSMDITLHFYLLDILADGKAYSAAELLELLSGRYFNCFDNQLRQPDESTVRNKLNEYTALGMLRLVKQGRRNLYCLAQDEVNWRSWQLACAFFSKAAPLGEAGSYLLDKFAEDCEAFDFKHHFILYTMDSKLLYELLEAMNSRQSVTLYRCDKDGSSIPQYVCPLKIYCSTRTGRQYLLSYSYAAQKLLFNRLDHIESIEVKRAEGRYEEFLRLAQEAAPHIWGAGMLRTDRLEKISFTVEAAADEQFIVQRLEREKRCGTVRQLDAEHYRFSAAVYDARELLPWIRTFIGRITAFSCSNEEIERIFYDDLDQTAAYYLQEVQADGEE</sequence>
<dbReference type="AlphaFoldDB" id="A0A1Q6R1H6"/>
<evidence type="ECO:0000313" key="1">
    <source>
        <dbReference type="EMBL" id="OLA36232.1"/>
    </source>
</evidence>
<reference evidence="1 2" key="1">
    <citation type="journal article" date="2016" name="Nat. Biotechnol.">
        <title>Measurement of bacterial replication rates in microbial communities.</title>
        <authorList>
            <person name="Brown C.T."/>
            <person name="Olm M.R."/>
            <person name="Thomas B.C."/>
            <person name="Banfield J.F."/>
        </authorList>
    </citation>
    <scope>NUCLEOTIDE SEQUENCE [LARGE SCALE GENOMIC DNA]</scope>
    <source>
        <strain evidence="1">46_33</strain>
    </source>
</reference>
<name>A0A1Q6R1H6_9FIRM</name>
<gene>
    <name evidence="1" type="ORF">BHW43_10585</name>
</gene>
<protein>
    <submittedName>
        <fullName evidence="1">Uncharacterized protein</fullName>
    </submittedName>
</protein>